<evidence type="ECO:0000313" key="2">
    <source>
        <dbReference type="EMBL" id="MFD1640713.1"/>
    </source>
</evidence>
<dbReference type="RefSeq" id="WP_256394412.1">
    <property type="nucleotide sequence ID" value="NZ_JANHDJ010000001.1"/>
</dbReference>
<keyword evidence="1" id="KW-0472">Membrane</keyword>
<sequence>MNVGWAYMGIAAILVVFGAVLALSNYDPYGDLVIVSSLLFIYKGSTEITDGRKVREADDAESTE</sequence>
<organism evidence="2 3">
    <name type="scientific">Halohasta litorea</name>
    <dbReference type="NCBI Taxonomy" id="869891"/>
    <lineage>
        <taxon>Archaea</taxon>
        <taxon>Methanobacteriati</taxon>
        <taxon>Methanobacteriota</taxon>
        <taxon>Stenosarchaea group</taxon>
        <taxon>Halobacteria</taxon>
        <taxon>Halobacteriales</taxon>
        <taxon>Haloferacaceae</taxon>
        <taxon>Halohasta</taxon>
    </lineage>
</organism>
<comment type="caution">
    <text evidence="2">The sequence shown here is derived from an EMBL/GenBank/DDBJ whole genome shotgun (WGS) entry which is preliminary data.</text>
</comment>
<keyword evidence="1" id="KW-0812">Transmembrane</keyword>
<protein>
    <submittedName>
        <fullName evidence="2">Uncharacterized protein</fullName>
    </submittedName>
</protein>
<name>A0ABD6D4L7_9EURY</name>
<dbReference type="Proteomes" id="UP001597052">
    <property type="component" value="Unassembled WGS sequence"/>
</dbReference>
<reference evidence="2 3" key="1">
    <citation type="journal article" date="2019" name="Int. J. Syst. Evol. Microbiol.">
        <title>The Global Catalogue of Microorganisms (GCM) 10K type strain sequencing project: providing services to taxonomists for standard genome sequencing and annotation.</title>
        <authorList>
            <consortium name="The Broad Institute Genomics Platform"/>
            <consortium name="The Broad Institute Genome Sequencing Center for Infectious Disease"/>
            <person name="Wu L."/>
            <person name="Ma J."/>
        </authorList>
    </citation>
    <scope>NUCLEOTIDE SEQUENCE [LARGE SCALE GENOMIC DNA]</scope>
    <source>
        <strain evidence="2 3">CGMCC 1.10593</strain>
    </source>
</reference>
<gene>
    <name evidence="2" type="ORF">ACFSBW_02325</name>
</gene>
<evidence type="ECO:0000313" key="3">
    <source>
        <dbReference type="Proteomes" id="UP001597052"/>
    </source>
</evidence>
<keyword evidence="1" id="KW-1133">Transmembrane helix</keyword>
<dbReference type="AlphaFoldDB" id="A0ABD6D4L7"/>
<keyword evidence="3" id="KW-1185">Reference proteome</keyword>
<proteinExistence type="predicted"/>
<accession>A0ABD6D4L7</accession>
<feature type="transmembrane region" description="Helical" evidence="1">
    <location>
        <begin position="6"/>
        <end position="26"/>
    </location>
</feature>
<dbReference type="EMBL" id="JBHUDM010000001">
    <property type="protein sequence ID" value="MFD1640713.1"/>
    <property type="molecule type" value="Genomic_DNA"/>
</dbReference>
<evidence type="ECO:0000256" key="1">
    <source>
        <dbReference type="SAM" id="Phobius"/>
    </source>
</evidence>